<keyword evidence="1" id="KW-0472">Membrane</keyword>
<dbReference type="Gene3D" id="3.30.450.20">
    <property type="entry name" value="PAS domain"/>
    <property type="match status" value="2"/>
</dbReference>
<dbReference type="CDD" id="cd00130">
    <property type="entry name" value="PAS"/>
    <property type="match status" value="2"/>
</dbReference>
<dbReference type="NCBIfam" id="TIGR00229">
    <property type="entry name" value="sensory_box"/>
    <property type="match status" value="1"/>
</dbReference>
<dbReference type="Proteomes" id="UP000532440">
    <property type="component" value="Unassembled WGS sequence"/>
</dbReference>
<protein>
    <submittedName>
        <fullName evidence="6">Diguanylate cyclase (GGDEF)-like protein/PAS domain S-box-containing protein</fullName>
    </submittedName>
</protein>
<feature type="transmembrane region" description="Helical" evidence="1">
    <location>
        <begin position="122"/>
        <end position="142"/>
    </location>
</feature>
<dbReference type="Pfam" id="PF08448">
    <property type="entry name" value="PAS_4"/>
    <property type="match status" value="1"/>
</dbReference>
<dbReference type="Gene3D" id="3.20.20.450">
    <property type="entry name" value="EAL domain"/>
    <property type="match status" value="1"/>
</dbReference>
<dbReference type="PANTHER" id="PTHR44757:SF2">
    <property type="entry name" value="BIOFILM ARCHITECTURE MAINTENANCE PROTEIN MBAA"/>
    <property type="match status" value="1"/>
</dbReference>
<dbReference type="SUPFAM" id="SSF55785">
    <property type="entry name" value="PYP-like sensor domain (PAS domain)"/>
    <property type="match status" value="2"/>
</dbReference>
<evidence type="ECO:0000313" key="6">
    <source>
        <dbReference type="EMBL" id="MBB5271955.1"/>
    </source>
</evidence>
<dbReference type="PROSITE" id="PS50887">
    <property type="entry name" value="GGDEF"/>
    <property type="match status" value="1"/>
</dbReference>
<evidence type="ECO:0000259" key="4">
    <source>
        <dbReference type="PROSITE" id="PS50883"/>
    </source>
</evidence>
<dbReference type="RefSeq" id="WP_183966901.1">
    <property type="nucleotide sequence ID" value="NZ_BAABEW010000023.1"/>
</dbReference>
<dbReference type="SMART" id="SM00052">
    <property type="entry name" value="EAL"/>
    <property type="match status" value="1"/>
</dbReference>
<dbReference type="InterPro" id="IPR000014">
    <property type="entry name" value="PAS"/>
</dbReference>
<gene>
    <name evidence="6" type="ORF">HNQ70_001969</name>
</gene>
<accession>A0A7W8HH88</accession>
<dbReference type="InterPro" id="IPR052155">
    <property type="entry name" value="Biofilm_reg_signaling"/>
</dbReference>
<dbReference type="InterPro" id="IPR000700">
    <property type="entry name" value="PAS-assoc_C"/>
</dbReference>
<evidence type="ECO:0000259" key="3">
    <source>
        <dbReference type="PROSITE" id="PS50113"/>
    </source>
</evidence>
<dbReference type="SUPFAM" id="SSF55073">
    <property type="entry name" value="Nucleotide cyclase"/>
    <property type="match status" value="1"/>
</dbReference>
<sequence length="850" mass="92018">MMAVAAMHLERYRSAPSDHSIALFEASLQRALNASRGLRDGYGAIGGFEATPWLAPSANGDLAAYNDEMELAAATLRRWLSAPDALSHVWVRRAVQEVDRSASTVELLLFEELGRRIRNQRLLAAAMVLVAGGLSIAIHSLLVAVRARREAGVAALQESEARLAAFAKSLPGLGFMCSRDGRYLAIYGQAEANLLIPRSEIVGRRIDEILPGPAAARILDAIDEAVELNEPVVTSYRLAVGGGERTFEARIVALGDAERLVCLIFDVTAEVAAQQRSSLLAAAMENSSEGILVTDPEGRILIANRAFTDMTGYEERELVGRTAEELGFAHEGEAFYPMLSSRLDAEGGWRGEMRHTSKPGVTLPVFMSINRVPDAAGRTAHFVVAVSDLSRVKEAEESIDHMLRIDRLTGLPNATSVSRAIDAALEKDRGRTHAVAVLLLDIDRFQRINDALGRKQGDELLRQVAARLQFALPQHAGHGRIGHLSGDEFVVVEMEPVDEMQLARLATDIGDAFRAPFQLGDDQVSLQVKIGIAIGSLDGNSAVELLRGADIGIREVKRSGLPGFAFSSQELYSLAARRVSLERRLARALETEGFTLHYQPLVELSSGQVIGAEALVRLAPDGREPIGPAEFIPVMEENGMILDLGRLVQAKACRQLRAWLDAGLDPGFVAVNLSPAELRQEGIVEQLLTCLEESGILPDRLELEVTESGLMEQGAAAKDLLDRLRDHGMRIAIDDFGTGYSSLARLKSLPITKLKIDRSFVRDLPEDQADRQLTTTIVGLAHSLGLRVVAEGVENEAQRAFLEQLGCDAIQGYLVSPPLAAAEYEAKFLSAARAVPTSSRLDAAQAGAPH</sequence>
<evidence type="ECO:0000259" key="2">
    <source>
        <dbReference type="PROSITE" id="PS50112"/>
    </source>
</evidence>
<dbReference type="Pfam" id="PF00563">
    <property type="entry name" value="EAL"/>
    <property type="match status" value="1"/>
</dbReference>
<dbReference type="CDD" id="cd01948">
    <property type="entry name" value="EAL"/>
    <property type="match status" value="1"/>
</dbReference>
<dbReference type="AlphaFoldDB" id="A0A7W8HH88"/>
<dbReference type="SUPFAM" id="SSF141868">
    <property type="entry name" value="EAL domain-like"/>
    <property type="match status" value="1"/>
</dbReference>
<keyword evidence="1" id="KW-0812">Transmembrane</keyword>
<dbReference type="PROSITE" id="PS50883">
    <property type="entry name" value="EAL"/>
    <property type="match status" value="1"/>
</dbReference>
<dbReference type="Pfam" id="PF00990">
    <property type="entry name" value="GGDEF"/>
    <property type="match status" value="1"/>
</dbReference>
<dbReference type="InterPro" id="IPR001633">
    <property type="entry name" value="EAL_dom"/>
</dbReference>
<dbReference type="Pfam" id="PF13426">
    <property type="entry name" value="PAS_9"/>
    <property type="match status" value="1"/>
</dbReference>
<keyword evidence="7" id="KW-1185">Reference proteome</keyword>
<feature type="domain" description="GGDEF" evidence="5">
    <location>
        <begin position="433"/>
        <end position="569"/>
    </location>
</feature>
<dbReference type="CDD" id="cd01949">
    <property type="entry name" value="GGDEF"/>
    <property type="match status" value="1"/>
</dbReference>
<dbReference type="PROSITE" id="PS50113">
    <property type="entry name" value="PAC"/>
    <property type="match status" value="1"/>
</dbReference>
<proteinExistence type="predicted"/>
<dbReference type="InterPro" id="IPR035919">
    <property type="entry name" value="EAL_sf"/>
</dbReference>
<organism evidence="6 7">
    <name type="scientific">Quisquiliibacterium transsilvanicum</name>
    <dbReference type="NCBI Taxonomy" id="1549638"/>
    <lineage>
        <taxon>Bacteria</taxon>
        <taxon>Pseudomonadati</taxon>
        <taxon>Pseudomonadota</taxon>
        <taxon>Betaproteobacteria</taxon>
        <taxon>Burkholderiales</taxon>
        <taxon>Burkholderiaceae</taxon>
        <taxon>Quisquiliibacterium</taxon>
    </lineage>
</organism>
<dbReference type="Gene3D" id="3.30.70.270">
    <property type="match status" value="1"/>
</dbReference>
<feature type="domain" description="PAC" evidence="3">
    <location>
        <begin position="349"/>
        <end position="401"/>
    </location>
</feature>
<evidence type="ECO:0000256" key="1">
    <source>
        <dbReference type="SAM" id="Phobius"/>
    </source>
</evidence>
<dbReference type="PANTHER" id="PTHR44757">
    <property type="entry name" value="DIGUANYLATE CYCLASE DGCP"/>
    <property type="match status" value="1"/>
</dbReference>
<dbReference type="InterPro" id="IPR013656">
    <property type="entry name" value="PAS_4"/>
</dbReference>
<evidence type="ECO:0000313" key="7">
    <source>
        <dbReference type="Proteomes" id="UP000532440"/>
    </source>
</evidence>
<feature type="domain" description="EAL" evidence="4">
    <location>
        <begin position="578"/>
        <end position="832"/>
    </location>
</feature>
<dbReference type="InterPro" id="IPR000160">
    <property type="entry name" value="GGDEF_dom"/>
</dbReference>
<reference evidence="6 7" key="1">
    <citation type="submission" date="2020-08" db="EMBL/GenBank/DDBJ databases">
        <title>Genomic Encyclopedia of Type Strains, Phase IV (KMG-IV): sequencing the most valuable type-strain genomes for metagenomic binning, comparative biology and taxonomic classification.</title>
        <authorList>
            <person name="Goeker M."/>
        </authorList>
    </citation>
    <scope>NUCLEOTIDE SEQUENCE [LARGE SCALE GENOMIC DNA]</scope>
    <source>
        <strain evidence="6 7">DSM 29781</strain>
    </source>
</reference>
<dbReference type="InterPro" id="IPR043128">
    <property type="entry name" value="Rev_trsase/Diguanyl_cyclase"/>
</dbReference>
<evidence type="ECO:0000259" key="5">
    <source>
        <dbReference type="PROSITE" id="PS50887"/>
    </source>
</evidence>
<dbReference type="SMART" id="SM00091">
    <property type="entry name" value="PAS"/>
    <property type="match status" value="2"/>
</dbReference>
<feature type="domain" description="PAS" evidence="2">
    <location>
        <begin position="276"/>
        <end position="322"/>
    </location>
</feature>
<dbReference type="SMART" id="SM00267">
    <property type="entry name" value="GGDEF"/>
    <property type="match status" value="1"/>
</dbReference>
<dbReference type="PROSITE" id="PS50112">
    <property type="entry name" value="PAS"/>
    <property type="match status" value="1"/>
</dbReference>
<dbReference type="NCBIfam" id="TIGR00254">
    <property type="entry name" value="GGDEF"/>
    <property type="match status" value="1"/>
</dbReference>
<name>A0A7W8HH88_9BURK</name>
<dbReference type="EMBL" id="JACHGB010000004">
    <property type="protein sequence ID" value="MBB5271955.1"/>
    <property type="molecule type" value="Genomic_DNA"/>
</dbReference>
<dbReference type="InterPro" id="IPR029787">
    <property type="entry name" value="Nucleotide_cyclase"/>
</dbReference>
<comment type="caution">
    <text evidence="6">The sequence shown here is derived from an EMBL/GenBank/DDBJ whole genome shotgun (WGS) entry which is preliminary data.</text>
</comment>
<keyword evidence="1" id="KW-1133">Transmembrane helix</keyword>
<dbReference type="InterPro" id="IPR035965">
    <property type="entry name" value="PAS-like_dom_sf"/>
</dbReference>